<dbReference type="GO" id="GO:0098855">
    <property type="term" value="C:HCN channel complex"/>
    <property type="evidence" value="ECO:0007669"/>
    <property type="project" value="TreeGrafter"/>
</dbReference>
<comment type="caution">
    <text evidence="7">The sequence shown here is derived from an EMBL/GenBank/DDBJ whole genome shotgun (WGS) entry which is preliminary data.</text>
</comment>
<feature type="transmembrane region" description="Helical" evidence="5">
    <location>
        <begin position="118"/>
        <end position="139"/>
    </location>
</feature>
<keyword evidence="3 5" id="KW-1133">Transmembrane helix</keyword>
<dbReference type="EMBL" id="CAJJDM010000009">
    <property type="protein sequence ID" value="CAD8048048.1"/>
    <property type="molecule type" value="Genomic_DNA"/>
</dbReference>
<dbReference type="CDD" id="cd00038">
    <property type="entry name" value="CAP_ED"/>
    <property type="match status" value="1"/>
</dbReference>
<dbReference type="InterPro" id="IPR051413">
    <property type="entry name" value="K/Na_HCN_channel"/>
</dbReference>
<dbReference type="PANTHER" id="PTHR45689">
    <property type="entry name" value="I[[H]] CHANNEL, ISOFORM E"/>
    <property type="match status" value="1"/>
</dbReference>
<dbReference type="Pfam" id="PF00027">
    <property type="entry name" value="cNMP_binding"/>
    <property type="match status" value="1"/>
</dbReference>
<feature type="transmembrane region" description="Helical" evidence="5">
    <location>
        <begin position="187"/>
        <end position="205"/>
    </location>
</feature>
<keyword evidence="4 5" id="KW-0472">Membrane</keyword>
<dbReference type="GO" id="GO:0005249">
    <property type="term" value="F:voltage-gated potassium channel activity"/>
    <property type="evidence" value="ECO:0007669"/>
    <property type="project" value="TreeGrafter"/>
</dbReference>
<evidence type="ECO:0000256" key="1">
    <source>
        <dbReference type="ARBA" id="ARBA00004141"/>
    </source>
</evidence>
<dbReference type="AlphaFoldDB" id="A0A8S1JZZ4"/>
<proteinExistence type="predicted"/>
<reference evidence="7" key="1">
    <citation type="submission" date="2021-01" db="EMBL/GenBank/DDBJ databases">
        <authorList>
            <consortium name="Genoscope - CEA"/>
            <person name="William W."/>
        </authorList>
    </citation>
    <scope>NUCLEOTIDE SEQUENCE</scope>
</reference>
<dbReference type="InterPro" id="IPR005821">
    <property type="entry name" value="Ion_trans_dom"/>
</dbReference>
<feature type="domain" description="Cyclic nucleotide-binding" evidence="6">
    <location>
        <begin position="472"/>
        <end position="536"/>
    </location>
</feature>
<feature type="transmembrane region" description="Helical" evidence="5">
    <location>
        <begin position="254"/>
        <end position="281"/>
    </location>
</feature>
<dbReference type="GO" id="GO:0035725">
    <property type="term" value="P:sodium ion transmembrane transport"/>
    <property type="evidence" value="ECO:0007669"/>
    <property type="project" value="TreeGrafter"/>
</dbReference>
<dbReference type="PROSITE" id="PS50042">
    <property type="entry name" value="CNMP_BINDING_3"/>
    <property type="match status" value="1"/>
</dbReference>
<dbReference type="Proteomes" id="UP000688137">
    <property type="component" value="Unassembled WGS sequence"/>
</dbReference>
<keyword evidence="8" id="KW-1185">Reference proteome</keyword>
<feature type="transmembrane region" description="Helical" evidence="5">
    <location>
        <begin position="332"/>
        <end position="356"/>
    </location>
</feature>
<accession>A0A8S1JZZ4</accession>
<sequence>MNEIKQNEYLQKSRKEKEWLNRKQLKYLRDITVTSDDSGDELEKKKEFKILLKQRRKFQWEQRSLNFMNSKHSRLYSKTCAMKFHHYLILLNSQIRKLKKHLAPQRPYTMTPDGSIKLIWDLICLGFVIYEMIGIPFQISFEIEISNEIQNLSLGVFIFDILLNFNTGVYIDGALQMDRRYIFKNYLQFWFWIDMISTFPYEIIIDESQQLIQSAKLLRLFKFLKFVRVLKLLRLAKLKKIIDKIDEYIQTSRIIGVIITFMKLFVFVLFFAHVLGCIFHYTAIQEEYSWLGDQEEEYDWQIRYINSLYWGVATMTTVGYGDISPQTPVERLLGIFLLLVACGGFAFTMNSIGFALSSLEEKSNVRKQKVSLLNKYMKKANIPDVLQNKVRKYLEFVWDSHQILLKDITKLLSDELGKDIQELVNGKLFGHADIIWHLHTKRFLIQAIIPILEDKLFFPEEIIFLEIPSITNDLYLIQKGSVDIYFMKTNIVIDNKIKNDYFGEISFYSNQLRSASAISRTFSHIFVLNQQKFLEIAKSYPKDLQQYFKVRNAIIFESDYSYLQIRCYVCQMDDHLAKECPVLHFQVNAPHFLSFLHQYRKIEETVYIRKDRRDFNARFSAYQVQQTQKRFIKINNKRISFLGSKGIVDTIFNNYYNIEDDNNSIEDDTPSRIITSLQVSIFNNKNKKKFDQIEFNYEESSHHSKKKVGQLTQRIIIEDQYIDQIATNRFHDLLEQINTLKYKKQTFQQINFSEIPNFDKVSSFHNFCQRYNIECVLERYHKIQKRGSISQIPPKYSSFGVEEFQSYLQYYCFYLKQDDLKRYFTKSQLKKKEMIFEFENTRVFNLTRVEKKRNQFITKNSKFRSVVTKIQSLNSLKSNSRISF</sequence>
<keyword evidence="2 5" id="KW-0812">Transmembrane</keyword>
<dbReference type="GO" id="GO:0003254">
    <property type="term" value="P:regulation of membrane depolarization"/>
    <property type="evidence" value="ECO:0007669"/>
    <property type="project" value="TreeGrafter"/>
</dbReference>
<evidence type="ECO:0000256" key="2">
    <source>
        <dbReference type="ARBA" id="ARBA00022692"/>
    </source>
</evidence>
<dbReference type="OMA" id="FESDYSY"/>
<evidence type="ECO:0000256" key="5">
    <source>
        <dbReference type="SAM" id="Phobius"/>
    </source>
</evidence>
<evidence type="ECO:0000256" key="3">
    <source>
        <dbReference type="ARBA" id="ARBA00022989"/>
    </source>
</evidence>
<evidence type="ECO:0000313" key="7">
    <source>
        <dbReference type="EMBL" id="CAD8048048.1"/>
    </source>
</evidence>
<name>A0A8S1JZZ4_PARPR</name>
<organism evidence="7 8">
    <name type="scientific">Paramecium primaurelia</name>
    <dbReference type="NCBI Taxonomy" id="5886"/>
    <lineage>
        <taxon>Eukaryota</taxon>
        <taxon>Sar</taxon>
        <taxon>Alveolata</taxon>
        <taxon>Ciliophora</taxon>
        <taxon>Intramacronucleata</taxon>
        <taxon>Oligohymenophorea</taxon>
        <taxon>Peniculida</taxon>
        <taxon>Parameciidae</taxon>
        <taxon>Paramecium</taxon>
    </lineage>
</organism>
<dbReference type="PANTHER" id="PTHR45689:SF5">
    <property type="entry name" value="I[[H]] CHANNEL, ISOFORM E"/>
    <property type="match status" value="1"/>
</dbReference>
<evidence type="ECO:0000313" key="8">
    <source>
        <dbReference type="Proteomes" id="UP000688137"/>
    </source>
</evidence>
<comment type="subcellular location">
    <subcellularLocation>
        <location evidence="1">Membrane</location>
        <topology evidence="1">Multi-pass membrane protein</topology>
    </subcellularLocation>
</comment>
<evidence type="ECO:0000259" key="6">
    <source>
        <dbReference type="PROSITE" id="PS50042"/>
    </source>
</evidence>
<feature type="transmembrane region" description="Helical" evidence="5">
    <location>
        <begin position="151"/>
        <end position="175"/>
    </location>
</feature>
<dbReference type="InterPro" id="IPR000595">
    <property type="entry name" value="cNMP-bd_dom"/>
</dbReference>
<protein>
    <recommendedName>
        <fullName evidence="6">Cyclic nucleotide-binding domain-containing protein</fullName>
    </recommendedName>
</protein>
<evidence type="ECO:0000256" key="4">
    <source>
        <dbReference type="ARBA" id="ARBA00023136"/>
    </source>
</evidence>
<dbReference type="Pfam" id="PF00520">
    <property type="entry name" value="Ion_trans"/>
    <property type="match status" value="1"/>
</dbReference>
<gene>
    <name evidence="7" type="ORF">PPRIM_AZ9-3.1.T0120297</name>
</gene>